<dbReference type="GO" id="GO:0016787">
    <property type="term" value="F:hydrolase activity"/>
    <property type="evidence" value="ECO:0007669"/>
    <property type="project" value="UniProtKB-KW"/>
</dbReference>
<gene>
    <name evidence="1" type="ORF">KME15_04545</name>
</gene>
<dbReference type="SFLD" id="SFLDS00003">
    <property type="entry name" value="Haloacid_Dehalogenase"/>
    <property type="match status" value="1"/>
</dbReference>
<dbReference type="PANTHER" id="PTHR46191">
    <property type="match status" value="1"/>
</dbReference>
<dbReference type="PANTHER" id="PTHR46191:SF2">
    <property type="entry name" value="HALOACID DEHALOGENASE-LIKE HYDROLASE DOMAIN-CONTAINING PROTEIN 3"/>
    <property type="match status" value="1"/>
</dbReference>
<dbReference type="InterPro" id="IPR044924">
    <property type="entry name" value="HAD-SF_hydro_IA_REG-2-like_cap"/>
</dbReference>
<dbReference type="Gene3D" id="1.10.150.720">
    <property type="entry name" value="Haloacid dehalogenase-like hydrolase"/>
    <property type="match status" value="1"/>
</dbReference>
<dbReference type="InterPro" id="IPR011949">
    <property type="entry name" value="HAD-SF_hydro_IA_REG-2-like"/>
</dbReference>
<dbReference type="InterPro" id="IPR023214">
    <property type="entry name" value="HAD_sf"/>
</dbReference>
<dbReference type="NCBIfam" id="TIGR01549">
    <property type="entry name" value="HAD-SF-IA-v1"/>
    <property type="match status" value="1"/>
</dbReference>
<dbReference type="Proteomes" id="UP000757435">
    <property type="component" value="Unassembled WGS sequence"/>
</dbReference>
<dbReference type="NCBIfam" id="TIGR01509">
    <property type="entry name" value="HAD-SF-IA-v3"/>
    <property type="match status" value="1"/>
</dbReference>
<dbReference type="CDD" id="cd16415">
    <property type="entry name" value="HAD_dREG-2_like"/>
    <property type="match status" value="1"/>
</dbReference>
<evidence type="ECO:0000313" key="2">
    <source>
        <dbReference type="Proteomes" id="UP000757435"/>
    </source>
</evidence>
<protein>
    <submittedName>
        <fullName evidence="1">HAD family hydrolase</fullName>
    </submittedName>
</protein>
<dbReference type="EMBL" id="JAHHHD010000003">
    <property type="protein sequence ID" value="MBW4657920.1"/>
    <property type="molecule type" value="Genomic_DNA"/>
</dbReference>
<name>A0A951UL53_9CYAN</name>
<keyword evidence="1" id="KW-0378">Hydrolase</keyword>
<accession>A0A951UL53</accession>
<dbReference type="AlphaFoldDB" id="A0A951UL53"/>
<dbReference type="InterPro" id="IPR006439">
    <property type="entry name" value="HAD-SF_hydro_IA"/>
</dbReference>
<organism evidence="1 2">
    <name type="scientific">Drouetiella hepatica Uher 2000/2452</name>
    <dbReference type="NCBI Taxonomy" id="904376"/>
    <lineage>
        <taxon>Bacteria</taxon>
        <taxon>Bacillati</taxon>
        <taxon>Cyanobacteriota</taxon>
        <taxon>Cyanophyceae</taxon>
        <taxon>Oculatellales</taxon>
        <taxon>Oculatellaceae</taxon>
        <taxon>Drouetiella</taxon>
    </lineage>
</organism>
<dbReference type="InterPro" id="IPR036412">
    <property type="entry name" value="HAD-like_sf"/>
</dbReference>
<dbReference type="Gene3D" id="3.40.50.1000">
    <property type="entry name" value="HAD superfamily/HAD-like"/>
    <property type="match status" value="1"/>
</dbReference>
<proteinExistence type="predicted"/>
<evidence type="ECO:0000313" key="1">
    <source>
        <dbReference type="EMBL" id="MBW4657920.1"/>
    </source>
</evidence>
<reference evidence="1" key="1">
    <citation type="submission" date="2021-05" db="EMBL/GenBank/DDBJ databases">
        <authorList>
            <person name="Pietrasiak N."/>
            <person name="Ward R."/>
            <person name="Stajich J.E."/>
            <person name="Kurbessoian T."/>
        </authorList>
    </citation>
    <scope>NUCLEOTIDE SEQUENCE</scope>
    <source>
        <strain evidence="1">UHER 2000/2452</strain>
    </source>
</reference>
<dbReference type="SFLD" id="SFLDG01129">
    <property type="entry name" value="C1.5:_HAD__Beta-PGM__Phosphata"/>
    <property type="match status" value="1"/>
</dbReference>
<reference evidence="1" key="2">
    <citation type="journal article" date="2022" name="Microbiol. Resour. Announc.">
        <title>Metagenome Sequencing to Explore Phylogenomics of Terrestrial Cyanobacteria.</title>
        <authorList>
            <person name="Ward R.D."/>
            <person name="Stajich J.E."/>
            <person name="Johansen J.R."/>
            <person name="Huntemann M."/>
            <person name="Clum A."/>
            <person name="Foster B."/>
            <person name="Foster B."/>
            <person name="Roux S."/>
            <person name="Palaniappan K."/>
            <person name="Varghese N."/>
            <person name="Mukherjee S."/>
            <person name="Reddy T.B.K."/>
            <person name="Daum C."/>
            <person name="Copeland A."/>
            <person name="Chen I.A."/>
            <person name="Ivanova N.N."/>
            <person name="Kyrpides N.C."/>
            <person name="Shapiro N."/>
            <person name="Eloe-Fadrosh E.A."/>
            <person name="Pietrasiak N."/>
        </authorList>
    </citation>
    <scope>NUCLEOTIDE SEQUENCE</scope>
    <source>
        <strain evidence="1">UHER 2000/2452</strain>
    </source>
</reference>
<dbReference type="NCBIfam" id="TIGR02252">
    <property type="entry name" value="DREG-2"/>
    <property type="match status" value="1"/>
</dbReference>
<sequence>MEFEGGDRPQVIFLDAVGTLFGVKGSVGETYRQVAQKFGVEVEAALLDKAFYHSFKTAEAPMAFPGATPAEIPQKEYEWWEQLAHRTFERAGVSDRFANFSEFFAALYAHFATAQPWEIYPDVLPALKHWQSQGIPLGVLSNFDTRLHDVLSALQLSEFFTSVTISTEVGAAKPHPKIFQKALAKHGCPSEKAWHIGDSFKEDYEGAKNLGIRAIWIKRG</sequence>
<dbReference type="InterPro" id="IPR051828">
    <property type="entry name" value="HAD-like_hydrolase_domain"/>
</dbReference>
<comment type="caution">
    <text evidence="1">The sequence shown here is derived from an EMBL/GenBank/DDBJ whole genome shotgun (WGS) entry which is preliminary data.</text>
</comment>
<dbReference type="SUPFAM" id="SSF56784">
    <property type="entry name" value="HAD-like"/>
    <property type="match status" value="1"/>
</dbReference>
<dbReference type="Pfam" id="PF00702">
    <property type="entry name" value="Hydrolase"/>
    <property type="match status" value="1"/>
</dbReference>
<dbReference type="PRINTS" id="PR00413">
    <property type="entry name" value="HADHALOGNASE"/>
</dbReference>